<keyword evidence="2" id="KW-1185">Reference proteome</keyword>
<proteinExistence type="predicted"/>
<accession>A0A7Y5EIL9</accession>
<dbReference type="AlphaFoldDB" id="A0A7Y5EIL9"/>
<dbReference type="NCBIfam" id="TIGR03347">
    <property type="entry name" value="VI_chp_1"/>
    <property type="match status" value="1"/>
</dbReference>
<name>A0A7Y5EIL9_9GAMM</name>
<dbReference type="PANTHER" id="PTHR35564">
    <property type="match status" value="1"/>
</dbReference>
<dbReference type="EMBL" id="JABSOD010000006">
    <property type="protein sequence ID" value="NRQ42466.1"/>
    <property type="molecule type" value="Genomic_DNA"/>
</dbReference>
<sequence length="334" mass="37759">MKPELLKQNPSEFDFYQAVYSLERQFGSEHKRWQGVGRDGFPKKELVRFKSVQHLGFPGQPVTKVESRTAQMENPQHDAVAMHVSFMGLTGPSGVMPQHYTEMVLQRLKQRDKTMRDFFDLFNHRLISLYYRAWEKYRFACQYEISAPEQDSFSTVLKTLSGARQALSLYYAGAFSQHNRSAQQLTQILTELLKTQVALQPLQGRWLTLQKDEQSRLAMRLLPQGQHAGLGMSAMLGGRVWDISSAIELVINVPAGRGAQLLPGSYQHALISTVLADFLPAALRVRITLVGQRRDFPSAQLGKRSLSLGQSGSLSVRTAVQHQLTRLSYQLARP</sequence>
<evidence type="ECO:0000313" key="1">
    <source>
        <dbReference type="EMBL" id="NRQ42466.1"/>
    </source>
</evidence>
<dbReference type="RefSeq" id="WP_173500709.1">
    <property type="nucleotide sequence ID" value="NZ_JABSOD010000006.1"/>
</dbReference>
<dbReference type="Proteomes" id="UP000523161">
    <property type="component" value="Unassembled WGS sequence"/>
</dbReference>
<evidence type="ECO:0000313" key="2">
    <source>
        <dbReference type="Proteomes" id="UP000523161"/>
    </source>
</evidence>
<reference evidence="1 2" key="1">
    <citation type="submission" date="2020-06" db="EMBL/GenBank/DDBJ databases">
        <title>Rheinheimera sp. nov., a marine bacterium isolated from coastal.</title>
        <authorList>
            <person name="Yu Q."/>
            <person name="Qi Y."/>
            <person name="Pu J."/>
        </authorList>
    </citation>
    <scope>NUCLEOTIDE SEQUENCE [LARGE SCALE GENOMIC DNA]</scope>
    <source>
        <strain evidence="1 2">YQF-2</strain>
    </source>
</reference>
<dbReference type="PANTHER" id="PTHR35564:SF4">
    <property type="entry name" value="CYTOPLASMIC PROTEIN"/>
    <property type="match status" value="1"/>
</dbReference>
<comment type="caution">
    <text evidence="1">The sequence shown here is derived from an EMBL/GenBank/DDBJ whole genome shotgun (WGS) entry which is preliminary data.</text>
</comment>
<protein>
    <submittedName>
        <fullName evidence="1">Type VI secretion system baseplate subunit TssG</fullName>
    </submittedName>
</protein>
<gene>
    <name evidence="1" type="primary">tssG</name>
    <name evidence="1" type="ORF">HRH59_07755</name>
</gene>
<organism evidence="1 2">
    <name type="scientific">Rheinheimera lutimaris</name>
    <dbReference type="NCBI Taxonomy" id="2740584"/>
    <lineage>
        <taxon>Bacteria</taxon>
        <taxon>Pseudomonadati</taxon>
        <taxon>Pseudomonadota</taxon>
        <taxon>Gammaproteobacteria</taxon>
        <taxon>Chromatiales</taxon>
        <taxon>Chromatiaceae</taxon>
        <taxon>Rheinheimera</taxon>
    </lineage>
</organism>
<dbReference type="Pfam" id="PF06996">
    <property type="entry name" value="T6SS_TssG"/>
    <property type="match status" value="1"/>
</dbReference>
<dbReference type="InterPro" id="IPR010732">
    <property type="entry name" value="T6SS_TssG-like"/>
</dbReference>